<dbReference type="Proteomes" id="UP001205105">
    <property type="component" value="Unassembled WGS sequence"/>
</dbReference>
<evidence type="ECO:0000313" key="2">
    <source>
        <dbReference type="EMBL" id="KAI7837135.1"/>
    </source>
</evidence>
<protein>
    <submittedName>
        <fullName evidence="2">Uncharacterized protein</fullName>
    </submittedName>
</protein>
<reference evidence="2" key="1">
    <citation type="submission" date="2020-11" db="EMBL/GenBank/DDBJ databases">
        <title>Chlorella ohadii genome sequencing and assembly.</title>
        <authorList>
            <person name="Murik O."/>
            <person name="Treves H."/>
            <person name="Kedem I."/>
            <person name="Shotland Y."/>
            <person name="Kaplan A."/>
        </authorList>
    </citation>
    <scope>NUCLEOTIDE SEQUENCE</scope>
    <source>
        <strain evidence="2">1</strain>
    </source>
</reference>
<feature type="compositionally biased region" description="Polar residues" evidence="1">
    <location>
        <begin position="23"/>
        <end position="36"/>
    </location>
</feature>
<feature type="region of interest" description="Disordered" evidence="1">
    <location>
        <begin position="1"/>
        <end position="83"/>
    </location>
</feature>
<name>A0AAD5DKC6_9CHLO</name>
<sequence length="220" mass="22833">MPSAQDAESSESKGVELEMCDTFSPSGDQPSGNCYASITVDGQAFSLIPDGSSSSPPSETVTECGDSGGGTSPPPTTGTTATNTGSCFPEGFYTNQKSWLGLDGVECESEQLDADKALAGSQKWLDSLGVGSVCQWKVDDWAAACDCVKTEKAAVDAGGTVCQECTKTLYESTLTQECRKALTEVQCTNFTPEQIATLQSQLGADKAAEVAARAKFGVGM</sequence>
<dbReference type="EMBL" id="JADXDR010000162">
    <property type="protein sequence ID" value="KAI7837135.1"/>
    <property type="molecule type" value="Genomic_DNA"/>
</dbReference>
<accession>A0AAD5DKC6</accession>
<keyword evidence="3" id="KW-1185">Reference proteome</keyword>
<evidence type="ECO:0000313" key="3">
    <source>
        <dbReference type="Proteomes" id="UP001205105"/>
    </source>
</evidence>
<organism evidence="2 3">
    <name type="scientific">Chlorella ohadii</name>
    <dbReference type="NCBI Taxonomy" id="2649997"/>
    <lineage>
        <taxon>Eukaryota</taxon>
        <taxon>Viridiplantae</taxon>
        <taxon>Chlorophyta</taxon>
        <taxon>core chlorophytes</taxon>
        <taxon>Trebouxiophyceae</taxon>
        <taxon>Chlorellales</taxon>
        <taxon>Chlorellaceae</taxon>
        <taxon>Chlorella clade</taxon>
        <taxon>Chlorella</taxon>
    </lineage>
</organism>
<evidence type="ECO:0000256" key="1">
    <source>
        <dbReference type="SAM" id="MobiDB-lite"/>
    </source>
</evidence>
<dbReference type="AlphaFoldDB" id="A0AAD5DKC6"/>
<proteinExistence type="predicted"/>
<comment type="caution">
    <text evidence="2">The sequence shown here is derived from an EMBL/GenBank/DDBJ whole genome shotgun (WGS) entry which is preliminary data.</text>
</comment>
<gene>
    <name evidence="2" type="ORF">COHA_009013</name>
</gene>